<keyword evidence="1" id="KW-0227">DNA damage</keyword>
<keyword evidence="4" id="KW-1185">Reference proteome</keyword>
<gene>
    <name evidence="3" type="ORF">E2L05_16670</name>
</gene>
<dbReference type="EMBL" id="SMZO01000053">
    <property type="protein sequence ID" value="TDL84918.1"/>
    <property type="molecule type" value="Genomic_DNA"/>
</dbReference>
<dbReference type="OrthoDB" id="9788640at2"/>
<dbReference type="SUPFAM" id="SSF56672">
    <property type="entry name" value="DNA/RNA polymerases"/>
    <property type="match status" value="1"/>
</dbReference>
<organism evidence="3 4">
    <name type="scientific">Meridianimarinicoccus aquatilis</name>
    <dbReference type="NCBI Taxonomy" id="2552766"/>
    <lineage>
        <taxon>Bacteria</taxon>
        <taxon>Pseudomonadati</taxon>
        <taxon>Pseudomonadota</taxon>
        <taxon>Alphaproteobacteria</taxon>
        <taxon>Rhodobacterales</taxon>
        <taxon>Paracoccaceae</taxon>
        <taxon>Meridianimarinicoccus</taxon>
    </lineage>
</organism>
<dbReference type="GO" id="GO:0006281">
    <property type="term" value="P:DNA repair"/>
    <property type="evidence" value="ECO:0007669"/>
    <property type="project" value="InterPro"/>
</dbReference>
<dbReference type="RefSeq" id="WP_133344001.1">
    <property type="nucleotide sequence ID" value="NZ_SMZO01000053.1"/>
</dbReference>
<dbReference type="CDD" id="cd03468">
    <property type="entry name" value="PolY_like"/>
    <property type="match status" value="1"/>
</dbReference>
<dbReference type="AlphaFoldDB" id="A0A4R6AQP2"/>
<feature type="domain" description="UmuC" evidence="2">
    <location>
        <begin position="29"/>
        <end position="153"/>
    </location>
</feature>
<dbReference type="InterPro" id="IPR050356">
    <property type="entry name" value="SulA_CellDiv_inhibitor"/>
</dbReference>
<dbReference type="PANTHER" id="PTHR35369">
    <property type="entry name" value="BLR3025 PROTEIN-RELATED"/>
    <property type="match status" value="1"/>
</dbReference>
<evidence type="ECO:0000313" key="3">
    <source>
        <dbReference type="EMBL" id="TDL84918.1"/>
    </source>
</evidence>
<name>A0A4R6AQP2_9RHOB</name>
<proteinExistence type="predicted"/>
<dbReference type="Pfam" id="PF00817">
    <property type="entry name" value="IMS"/>
    <property type="match status" value="1"/>
</dbReference>
<sequence length="172" mass="18233">MLNRRILSLWFPRLGADRLVRRGRVPPDTPIVVIGGRNGAQVITSLCPLAEAAGLRLGQGLRDAMAICPRLASYPAAPREDAALLTALRRWAGQFTPWTAEEAPDALMLDLTGCIHLFGGEHELTTAIADGCTGLGMNARIGLADTPGAAWALARYGGQMQAPAHNGDAIDQ</sequence>
<feature type="non-terminal residue" evidence="3">
    <location>
        <position position="172"/>
    </location>
</feature>
<dbReference type="InterPro" id="IPR001126">
    <property type="entry name" value="UmuC"/>
</dbReference>
<dbReference type="PANTHER" id="PTHR35369:SF2">
    <property type="entry name" value="BLR3025 PROTEIN"/>
    <property type="match status" value="1"/>
</dbReference>
<dbReference type="Proteomes" id="UP000294562">
    <property type="component" value="Unassembled WGS sequence"/>
</dbReference>
<protein>
    <submittedName>
        <fullName evidence="3">DNA polymerase Y family protein</fullName>
    </submittedName>
</protein>
<accession>A0A4R6AQP2</accession>
<evidence type="ECO:0000313" key="4">
    <source>
        <dbReference type="Proteomes" id="UP000294562"/>
    </source>
</evidence>
<evidence type="ECO:0000256" key="1">
    <source>
        <dbReference type="ARBA" id="ARBA00022763"/>
    </source>
</evidence>
<evidence type="ECO:0000259" key="2">
    <source>
        <dbReference type="Pfam" id="PF00817"/>
    </source>
</evidence>
<dbReference type="InterPro" id="IPR043502">
    <property type="entry name" value="DNA/RNA_pol_sf"/>
</dbReference>
<reference evidence="3 4" key="1">
    <citation type="submission" date="2019-03" db="EMBL/GenBank/DDBJ databases">
        <title>Rhodobacteraceae bacterium SM1902, a new member of the family Rhodobacteraceae isolated from Yantai.</title>
        <authorList>
            <person name="Sun Y."/>
        </authorList>
    </citation>
    <scope>NUCLEOTIDE SEQUENCE [LARGE SCALE GENOMIC DNA]</scope>
    <source>
        <strain evidence="3 4">SM1902</strain>
    </source>
</reference>
<comment type="caution">
    <text evidence="3">The sequence shown here is derived from an EMBL/GenBank/DDBJ whole genome shotgun (WGS) entry which is preliminary data.</text>
</comment>